<feature type="domain" description="ABC transporter" evidence="3">
    <location>
        <begin position="7"/>
        <end position="236"/>
    </location>
</feature>
<proteinExistence type="predicted"/>
<dbReference type="SUPFAM" id="SSF52540">
    <property type="entry name" value="P-loop containing nucleoside triphosphate hydrolases"/>
    <property type="match status" value="1"/>
</dbReference>
<reference evidence="4" key="1">
    <citation type="journal article" date="2020" name="mSystems">
        <title>Genome- and Community-Level Interaction Insights into Carbon Utilization and Element Cycling Functions of Hydrothermarchaeota in Hydrothermal Sediment.</title>
        <authorList>
            <person name="Zhou Z."/>
            <person name="Liu Y."/>
            <person name="Xu W."/>
            <person name="Pan J."/>
            <person name="Luo Z.H."/>
            <person name="Li M."/>
        </authorList>
    </citation>
    <scope>NUCLEOTIDE SEQUENCE [LARGE SCALE GENOMIC DNA]</scope>
    <source>
        <strain evidence="4">SpSt-548</strain>
    </source>
</reference>
<accession>A0A7V4GA07</accession>
<evidence type="ECO:0000313" key="4">
    <source>
        <dbReference type="EMBL" id="HGS05992.1"/>
    </source>
</evidence>
<dbReference type="SMART" id="SM00382">
    <property type="entry name" value="AAA"/>
    <property type="match status" value="1"/>
</dbReference>
<gene>
    <name evidence="4" type="ORF">ENT08_09735</name>
</gene>
<dbReference type="PANTHER" id="PTHR43038">
    <property type="entry name" value="ATP-BINDING CASSETTE, SUB-FAMILY H, MEMBER 1"/>
    <property type="match status" value="1"/>
</dbReference>
<dbReference type="PANTHER" id="PTHR43038:SF3">
    <property type="entry name" value="ABC TRANSPORTER G FAMILY MEMBER 20 ISOFORM X1"/>
    <property type="match status" value="1"/>
</dbReference>
<sequence>MTPEYAIAVEGLTRDFGSFRAVDGVTFTVERGEIFGFMGPNGAGKSTTIRMLTGHLLPTAGSGRVAGLDIIRDHRRLKEHTGYMPQGFSLYEDLTVMENLRFFGGMFGLGGKRLKERSAEVLNLVGLYDRRRQLARHLSLGHRQRLGLASAILHEPSILLLDEPTSGVDPMSRRQFWEMIYGLAARGVTVLVTTHYLDEDEFCDRLAIIHLGRLIALGAPGELKAALPHQILAVFPDRLGEALQVVKSLPEVEEAAVFGAGLHLASSRLEAAEAAVQAALTARGIRVRRLHRVSPTLEDAFISLVAKAERARS</sequence>
<dbReference type="EMBL" id="DSXI01000577">
    <property type="protein sequence ID" value="HGS05992.1"/>
    <property type="molecule type" value="Genomic_DNA"/>
</dbReference>
<organism evidence="4">
    <name type="scientific">Desulfobacca acetoxidans</name>
    <dbReference type="NCBI Taxonomy" id="60893"/>
    <lineage>
        <taxon>Bacteria</taxon>
        <taxon>Pseudomonadati</taxon>
        <taxon>Thermodesulfobacteriota</taxon>
        <taxon>Desulfobaccia</taxon>
        <taxon>Desulfobaccales</taxon>
        <taxon>Desulfobaccaceae</taxon>
        <taxon>Desulfobacca</taxon>
    </lineage>
</organism>
<dbReference type="InterPro" id="IPR003439">
    <property type="entry name" value="ABC_transporter-like_ATP-bd"/>
</dbReference>
<comment type="caution">
    <text evidence="4">The sequence shown here is derived from an EMBL/GenBank/DDBJ whole genome shotgun (WGS) entry which is preliminary data.</text>
</comment>
<evidence type="ECO:0000256" key="1">
    <source>
        <dbReference type="ARBA" id="ARBA00022741"/>
    </source>
</evidence>
<evidence type="ECO:0000259" key="3">
    <source>
        <dbReference type="PROSITE" id="PS50893"/>
    </source>
</evidence>
<keyword evidence="1" id="KW-0547">Nucleotide-binding</keyword>
<dbReference type="Pfam" id="PF00005">
    <property type="entry name" value="ABC_tran"/>
    <property type="match status" value="1"/>
</dbReference>
<evidence type="ECO:0000256" key="2">
    <source>
        <dbReference type="ARBA" id="ARBA00022840"/>
    </source>
</evidence>
<dbReference type="Gene3D" id="3.40.50.300">
    <property type="entry name" value="P-loop containing nucleotide triphosphate hydrolases"/>
    <property type="match status" value="1"/>
</dbReference>
<name>A0A7V4GA07_9BACT</name>
<keyword evidence="2 4" id="KW-0067">ATP-binding</keyword>
<dbReference type="AlphaFoldDB" id="A0A7V4GA07"/>
<dbReference type="PROSITE" id="PS50893">
    <property type="entry name" value="ABC_TRANSPORTER_2"/>
    <property type="match status" value="1"/>
</dbReference>
<dbReference type="InterPro" id="IPR003593">
    <property type="entry name" value="AAA+_ATPase"/>
</dbReference>
<dbReference type="InterPro" id="IPR027417">
    <property type="entry name" value="P-loop_NTPase"/>
</dbReference>
<dbReference type="GO" id="GO:0005524">
    <property type="term" value="F:ATP binding"/>
    <property type="evidence" value="ECO:0007669"/>
    <property type="project" value="UniProtKB-KW"/>
</dbReference>
<dbReference type="GO" id="GO:0016887">
    <property type="term" value="F:ATP hydrolysis activity"/>
    <property type="evidence" value="ECO:0007669"/>
    <property type="project" value="InterPro"/>
</dbReference>
<protein>
    <submittedName>
        <fullName evidence="4">ABC transporter ATP-binding protein</fullName>
    </submittedName>
</protein>